<organism evidence="1 2">
    <name type="scientific">Burkholderia orbicola</name>
    <dbReference type="NCBI Taxonomy" id="2978683"/>
    <lineage>
        <taxon>Bacteria</taxon>
        <taxon>Pseudomonadati</taxon>
        <taxon>Pseudomonadota</taxon>
        <taxon>Betaproteobacteria</taxon>
        <taxon>Burkholderiales</taxon>
        <taxon>Burkholderiaceae</taxon>
        <taxon>Burkholderia</taxon>
        <taxon>Burkholderia cepacia complex</taxon>
    </lineage>
</organism>
<evidence type="ECO:0000313" key="2">
    <source>
        <dbReference type="Proteomes" id="UP001172217"/>
    </source>
</evidence>
<comment type="caution">
    <text evidence="1">The sequence shown here is derived from an EMBL/GenBank/DDBJ whole genome shotgun (WGS) entry which is preliminary data.</text>
</comment>
<evidence type="ECO:0000313" key="1">
    <source>
        <dbReference type="EMBL" id="MDN7523074.1"/>
    </source>
</evidence>
<dbReference type="Proteomes" id="UP001172217">
    <property type="component" value="Unassembled WGS sequence"/>
</dbReference>
<accession>A0ABT8NND3</accession>
<gene>
    <name evidence="1" type="ORF">QZM70_09005</name>
</gene>
<sequence length="74" mass="8112">MQEIVRPQPPQIASTKLPVRHPARVWLAQTARLYRMGACMPTTAETRGALRQIAACTGVGDGTPRMKVQKNAAR</sequence>
<proteinExistence type="predicted"/>
<dbReference type="EMBL" id="JAUJQL010000004">
    <property type="protein sequence ID" value="MDN7523074.1"/>
    <property type="molecule type" value="Genomic_DNA"/>
</dbReference>
<protein>
    <submittedName>
        <fullName evidence="1">Uncharacterized protein</fullName>
    </submittedName>
</protein>
<dbReference type="RefSeq" id="WP_127479536.1">
    <property type="nucleotide sequence ID" value="NZ_JAUJQA010000004.1"/>
</dbReference>
<name>A0ABT8NND3_9BURK</name>
<keyword evidence="2" id="KW-1185">Reference proteome</keyword>
<reference evidence="1" key="1">
    <citation type="submission" date="2023-07" db="EMBL/GenBank/DDBJ databases">
        <title>A collection of bacterial strains from the Burkholderia cepacia Research Laboratory and Repository.</title>
        <authorList>
            <person name="Lipuma J."/>
            <person name="Spilker T."/>
            <person name="Caverly L."/>
        </authorList>
    </citation>
    <scope>NUCLEOTIDE SEQUENCE</scope>
    <source>
        <strain evidence="1">AU45194</strain>
    </source>
</reference>